<evidence type="ECO:0000256" key="2">
    <source>
        <dbReference type="ARBA" id="ARBA00005866"/>
    </source>
</evidence>
<dbReference type="InterPro" id="IPR025532">
    <property type="entry name" value="G6P_1-epimerase"/>
</dbReference>
<feature type="active site" evidence="5">
    <location>
        <position position="161"/>
    </location>
</feature>
<keyword evidence="3 4" id="KW-0413">Isomerase</keyword>
<sequence>MKLEDLNQRFGIAEVKFVAGQGGLIKAVVTSDQCEGEIYIHGAHVTHFQPTNQKPVLWMSEQSVFEAEKAIRGGVPICFPWFGPLAGHPKAPGHGWARTRSWDVVKTSLREGNVVELVMRTEIEDFALAYTVRFGEVLSLELHVTLSPQAAATVTYEEAMHTYLTVSDIHSVSIRGLEPAGYIDKVDGGTTKMETGSAIRFDGECDRVYLETTSTTRLTDPGMKRIITISKSHSHNTVVWNPWVDKSARMPDFGDNEWQGMVCIETANIGKRSIELKPGKSHTMTATIAVDQLD</sequence>
<dbReference type="RefSeq" id="WP_146456388.1">
    <property type="nucleotide sequence ID" value="NZ_SJPW01000002.1"/>
</dbReference>
<dbReference type="OrthoDB" id="9790727at2"/>
<dbReference type="CDD" id="cd09020">
    <property type="entry name" value="D-hex-6-P-epi_like"/>
    <property type="match status" value="1"/>
</dbReference>
<dbReference type="GO" id="GO:0030246">
    <property type="term" value="F:carbohydrate binding"/>
    <property type="evidence" value="ECO:0007669"/>
    <property type="project" value="UniProtKB-UniRule"/>
</dbReference>
<dbReference type="InterPro" id="IPR008183">
    <property type="entry name" value="Aldose_1/G6P_1-epimerase"/>
</dbReference>
<comment type="caution">
    <text evidence="6">The sequence shown here is derived from an EMBL/GenBank/DDBJ whole genome shotgun (WGS) entry which is preliminary data.</text>
</comment>
<feature type="active site" evidence="5">
    <location>
        <position position="265"/>
    </location>
</feature>
<dbReference type="PANTHER" id="PTHR11122">
    <property type="entry name" value="APOSPORY-ASSOCIATED PROTEIN C-RELATED"/>
    <property type="match status" value="1"/>
</dbReference>
<dbReference type="PANTHER" id="PTHR11122:SF13">
    <property type="entry name" value="GLUCOSE-6-PHOSPHATE 1-EPIMERASE"/>
    <property type="match status" value="1"/>
</dbReference>
<comment type="catalytic activity">
    <reaction evidence="1">
        <text>alpha-D-glucose 6-phosphate = beta-D-glucose 6-phosphate</text>
        <dbReference type="Rhea" id="RHEA:16249"/>
        <dbReference type="ChEBI" id="CHEBI:58225"/>
        <dbReference type="ChEBI" id="CHEBI:58247"/>
        <dbReference type="EC" id="5.1.3.15"/>
    </reaction>
</comment>
<dbReference type="PIRSF" id="PIRSF016020">
    <property type="entry name" value="PHexose_mutarotase"/>
    <property type="match status" value="1"/>
</dbReference>
<gene>
    <name evidence="6" type="primary">yeaD</name>
    <name evidence="6" type="ORF">Poly51_18430</name>
</gene>
<organism evidence="6 7">
    <name type="scientific">Rubripirellula tenax</name>
    <dbReference type="NCBI Taxonomy" id="2528015"/>
    <lineage>
        <taxon>Bacteria</taxon>
        <taxon>Pseudomonadati</taxon>
        <taxon>Planctomycetota</taxon>
        <taxon>Planctomycetia</taxon>
        <taxon>Pirellulales</taxon>
        <taxon>Pirellulaceae</taxon>
        <taxon>Rubripirellula</taxon>
    </lineage>
</organism>
<name>A0A5C6FC84_9BACT</name>
<dbReference type="InterPro" id="IPR014718">
    <property type="entry name" value="GH-type_carb-bd"/>
</dbReference>
<dbReference type="EC" id="5.1.3.15" evidence="4"/>
<accession>A0A5C6FC84</accession>
<dbReference type="SUPFAM" id="SSF74650">
    <property type="entry name" value="Galactose mutarotase-like"/>
    <property type="match status" value="1"/>
</dbReference>
<reference evidence="6 7" key="1">
    <citation type="submission" date="2019-02" db="EMBL/GenBank/DDBJ databases">
        <title>Deep-cultivation of Planctomycetes and their phenomic and genomic characterization uncovers novel biology.</title>
        <authorList>
            <person name="Wiegand S."/>
            <person name="Jogler M."/>
            <person name="Boedeker C."/>
            <person name="Pinto D."/>
            <person name="Vollmers J."/>
            <person name="Rivas-Marin E."/>
            <person name="Kohn T."/>
            <person name="Peeters S.H."/>
            <person name="Heuer A."/>
            <person name="Rast P."/>
            <person name="Oberbeckmann S."/>
            <person name="Bunk B."/>
            <person name="Jeske O."/>
            <person name="Meyerdierks A."/>
            <person name="Storesund J.E."/>
            <person name="Kallscheuer N."/>
            <person name="Luecker S."/>
            <person name="Lage O.M."/>
            <person name="Pohl T."/>
            <person name="Merkel B.J."/>
            <person name="Hornburger P."/>
            <person name="Mueller R.-W."/>
            <person name="Bruemmer F."/>
            <person name="Labrenz M."/>
            <person name="Spormann A.M."/>
            <person name="Op Den Camp H."/>
            <person name="Overmann J."/>
            <person name="Amann R."/>
            <person name="Jetten M.S.M."/>
            <person name="Mascher T."/>
            <person name="Medema M.H."/>
            <person name="Devos D.P."/>
            <person name="Kaster A.-K."/>
            <person name="Ovreas L."/>
            <person name="Rohde M."/>
            <person name="Galperin M.Y."/>
            <person name="Jogler C."/>
        </authorList>
    </citation>
    <scope>NUCLEOTIDE SEQUENCE [LARGE SCALE GENOMIC DNA]</scope>
    <source>
        <strain evidence="6 7">Poly51</strain>
    </source>
</reference>
<dbReference type="EMBL" id="SJPW01000002">
    <property type="protein sequence ID" value="TWU59058.1"/>
    <property type="molecule type" value="Genomic_DNA"/>
</dbReference>
<dbReference type="Pfam" id="PF01263">
    <property type="entry name" value="Aldose_epim"/>
    <property type="match status" value="1"/>
</dbReference>
<evidence type="ECO:0000313" key="6">
    <source>
        <dbReference type="EMBL" id="TWU59058.1"/>
    </source>
</evidence>
<dbReference type="GO" id="GO:0005975">
    <property type="term" value="P:carbohydrate metabolic process"/>
    <property type="evidence" value="ECO:0007669"/>
    <property type="project" value="InterPro"/>
</dbReference>
<evidence type="ECO:0000256" key="3">
    <source>
        <dbReference type="ARBA" id="ARBA00023235"/>
    </source>
</evidence>
<dbReference type="Proteomes" id="UP000318288">
    <property type="component" value="Unassembled WGS sequence"/>
</dbReference>
<dbReference type="GO" id="GO:0047938">
    <property type="term" value="F:glucose-6-phosphate 1-epimerase activity"/>
    <property type="evidence" value="ECO:0007669"/>
    <property type="project" value="UniProtKB-UniRule"/>
</dbReference>
<protein>
    <recommendedName>
        <fullName evidence="4">Putative glucose-6-phosphate 1-epimerase</fullName>
        <ecNumber evidence="4">5.1.3.15</ecNumber>
    </recommendedName>
</protein>
<dbReference type="InterPro" id="IPR011013">
    <property type="entry name" value="Gal_mutarotase_sf_dom"/>
</dbReference>
<evidence type="ECO:0000313" key="7">
    <source>
        <dbReference type="Proteomes" id="UP000318288"/>
    </source>
</evidence>
<comment type="similarity">
    <text evidence="2 4">Belongs to the glucose-6-phosphate 1-epimerase family.</text>
</comment>
<proteinExistence type="inferred from homology"/>
<dbReference type="Gene3D" id="2.70.98.10">
    <property type="match status" value="1"/>
</dbReference>
<evidence type="ECO:0000256" key="4">
    <source>
        <dbReference type="PIRNR" id="PIRNR016020"/>
    </source>
</evidence>
<evidence type="ECO:0000256" key="5">
    <source>
        <dbReference type="PIRSR" id="PIRSR016020-1"/>
    </source>
</evidence>
<keyword evidence="7" id="KW-1185">Reference proteome</keyword>
<evidence type="ECO:0000256" key="1">
    <source>
        <dbReference type="ARBA" id="ARBA00001096"/>
    </source>
</evidence>
<dbReference type="AlphaFoldDB" id="A0A5C6FC84"/>